<dbReference type="AlphaFoldDB" id="A0A1G2KS12"/>
<sequence length="172" mass="19345">MSRKNYLDDALAAYDVLLHTEGVDPDNSNLIGSSFGCYIASLLTKERSVRSLTFRAPADYPDEGFNDARIQTADQPGPMEWRSRVRPFTDTESLRRLHEFSGDVLCIESEYDDMVPHGTVQSYMNALPDSGRVSHVILRGAPHSLSKSPDAKKEYGRILVERFRPGSVKQEH</sequence>
<evidence type="ECO:0000313" key="2">
    <source>
        <dbReference type="Proteomes" id="UP000177811"/>
    </source>
</evidence>
<dbReference type="SUPFAM" id="SSF53474">
    <property type="entry name" value="alpha/beta-Hydrolases"/>
    <property type="match status" value="1"/>
</dbReference>
<proteinExistence type="predicted"/>
<dbReference type="EMBL" id="MHQL01000041">
    <property type="protein sequence ID" value="OHA02225.1"/>
    <property type="molecule type" value="Genomic_DNA"/>
</dbReference>
<dbReference type="Gene3D" id="3.40.50.1820">
    <property type="entry name" value="alpha/beta hydrolase"/>
    <property type="match status" value="1"/>
</dbReference>
<organism evidence="1 2">
    <name type="scientific">Candidatus Sungbacteria bacterium RIFCSPHIGHO2_02_FULL_51_29</name>
    <dbReference type="NCBI Taxonomy" id="1802273"/>
    <lineage>
        <taxon>Bacteria</taxon>
        <taxon>Candidatus Sungiibacteriota</taxon>
    </lineage>
</organism>
<evidence type="ECO:0000313" key="1">
    <source>
        <dbReference type="EMBL" id="OHA02225.1"/>
    </source>
</evidence>
<protein>
    <recommendedName>
        <fullName evidence="3">Peptidase S9 prolyl oligopeptidase catalytic domain-containing protein</fullName>
    </recommendedName>
</protein>
<dbReference type="InterPro" id="IPR029058">
    <property type="entry name" value="AB_hydrolase_fold"/>
</dbReference>
<evidence type="ECO:0008006" key="3">
    <source>
        <dbReference type="Google" id="ProtNLM"/>
    </source>
</evidence>
<gene>
    <name evidence="1" type="ORF">A3C16_03940</name>
</gene>
<accession>A0A1G2KS12</accession>
<reference evidence="1 2" key="1">
    <citation type="journal article" date="2016" name="Nat. Commun.">
        <title>Thousands of microbial genomes shed light on interconnected biogeochemical processes in an aquifer system.</title>
        <authorList>
            <person name="Anantharaman K."/>
            <person name="Brown C.T."/>
            <person name="Hug L.A."/>
            <person name="Sharon I."/>
            <person name="Castelle C.J."/>
            <person name="Probst A.J."/>
            <person name="Thomas B.C."/>
            <person name="Singh A."/>
            <person name="Wilkins M.J."/>
            <person name="Karaoz U."/>
            <person name="Brodie E.L."/>
            <person name="Williams K.H."/>
            <person name="Hubbard S.S."/>
            <person name="Banfield J.F."/>
        </authorList>
    </citation>
    <scope>NUCLEOTIDE SEQUENCE [LARGE SCALE GENOMIC DNA]</scope>
</reference>
<name>A0A1G2KS12_9BACT</name>
<comment type="caution">
    <text evidence="1">The sequence shown here is derived from an EMBL/GenBank/DDBJ whole genome shotgun (WGS) entry which is preliminary data.</text>
</comment>
<dbReference type="Proteomes" id="UP000177811">
    <property type="component" value="Unassembled WGS sequence"/>
</dbReference>